<protein>
    <recommendedName>
        <fullName evidence="5">HTH luxR-type domain-containing protein</fullName>
    </recommendedName>
</protein>
<dbReference type="Pfam" id="PF07494">
    <property type="entry name" value="Reg_prop"/>
    <property type="match status" value="6"/>
</dbReference>
<keyword evidence="2" id="KW-0175">Coiled coil</keyword>
<evidence type="ECO:0000313" key="6">
    <source>
        <dbReference type="EMBL" id="NLR90800.1"/>
    </source>
</evidence>
<feature type="signal peptide" evidence="4">
    <location>
        <begin position="1"/>
        <end position="24"/>
    </location>
</feature>
<sequence>MKLKTTSYYLFFLSVLFFHSTVIAQNQIMQFDHLTEEDGLTFSTVTSIIQDNQGFMWFGTFKGLNRYDGYEMKTYIHQEGNDFGPHDDMISSIIQDHSGKLWIGLLNNGLSIFDPKSETFKHLKGGHDPENIVPSTSVNSLLEDSDNNIWIASSNGLSIVNFDRSKFKKYYHKEGETNSINHNSVYDIVEDRWNRVWLATGNRKLSMYDKNTKKFTEVEYTDLPLESVEDNDKKNLCIYQDTLLYIGSNNGGLSEYNLLTGEHTSYLASDDNSGPSSNNIRDMLEVDGKVWIATDGAGLNVFDVKTKTFEVYKNEKSKPESLSSDVIWSLYRDNQKNIWLGIYLQGVDKYDSQKNYFRLVGNTPCDNNALPNKPVLALYNDSKGQRWVGTDWGGLHKMSENEQHFYHYDIDGSQLQDDYAVDVCKSIAEDKYGNLLVGTYSQGLRIYDHKTGKQSNIKRTDSNSSIPSNHIWDIMTDSRGVTWLGTLGGGIATFDPDKKDIKALPLNYTNNAQKHVYHIMEDSYGKIWFSTDGGAVYYDPQSNQWNFSVIQEFLDKDHSFHYVKAIIEDKYRHIWIGTAAGLIKYKPESKHFEVLDKSNGIPDLPILNLASDVNGDIILSTKKYISKVLLNGNKIVSYYISNNSFNYNAVIAMDNHEIGIGGTDGITVFDPRELKENQNIPPVYVTDFELFNVPQRPTDSTSYLKENVTEIDLITLDHDQSVINFKYCGINYSETERNQYAYKLEGFDEQWNYVGDRRMATYTNLDPGQYTFKVIASNNHGVWNKEGTSLELIIKTPFWQSLWFRALMLIGFLLLLYLVQRVRIINVKRQFVFDKIRAEREKIQVHNEKLEQELTSIKSELENITISHLHKNQSLQQIRTKLEDISKGLSTAEQRKIRSLVRDINKESEDHDYWDKFEHQFNKSHNNFLERFSKEYPDLSKRELRICAYLRMDLDNQEIATLMNVSVRTLETSRYRIRKKIGLENRKSLTKMITRF</sequence>
<dbReference type="InterPro" id="IPR015943">
    <property type="entry name" value="WD40/YVTN_repeat-like_dom_sf"/>
</dbReference>
<dbReference type="SMART" id="SM00421">
    <property type="entry name" value="HTH_LUXR"/>
    <property type="match status" value="1"/>
</dbReference>
<dbReference type="PROSITE" id="PS50043">
    <property type="entry name" value="HTH_LUXR_2"/>
    <property type="match status" value="1"/>
</dbReference>
<dbReference type="EMBL" id="JABAIL010000002">
    <property type="protein sequence ID" value="NLR90800.1"/>
    <property type="molecule type" value="Genomic_DNA"/>
</dbReference>
<dbReference type="InterPro" id="IPR011110">
    <property type="entry name" value="Reg_prop"/>
</dbReference>
<dbReference type="InterPro" id="IPR000792">
    <property type="entry name" value="Tscrpt_reg_LuxR_C"/>
</dbReference>
<accession>A0A7X8XV68</accession>
<dbReference type="Gene3D" id="1.10.10.10">
    <property type="entry name" value="Winged helix-like DNA-binding domain superfamily/Winged helix DNA-binding domain"/>
    <property type="match status" value="1"/>
</dbReference>
<dbReference type="RefSeq" id="WP_168881516.1">
    <property type="nucleotide sequence ID" value="NZ_JABAIL010000002.1"/>
</dbReference>
<keyword evidence="3" id="KW-1133">Transmembrane helix</keyword>
<dbReference type="FunFam" id="2.60.40.10:FF:000791">
    <property type="entry name" value="Two-component system sensor histidine kinase/response regulator"/>
    <property type="match status" value="1"/>
</dbReference>
<comment type="caution">
    <text evidence="6">The sequence shown here is derived from an EMBL/GenBank/DDBJ whole genome shotgun (WGS) entry which is preliminary data.</text>
</comment>
<dbReference type="SUPFAM" id="SSF46894">
    <property type="entry name" value="C-terminal effector domain of the bipartite response regulators"/>
    <property type="match status" value="1"/>
</dbReference>
<dbReference type="InterPro" id="IPR011123">
    <property type="entry name" value="Y_Y_Y"/>
</dbReference>
<evidence type="ECO:0000256" key="4">
    <source>
        <dbReference type="SAM" id="SignalP"/>
    </source>
</evidence>
<keyword evidence="3" id="KW-0472">Membrane</keyword>
<gene>
    <name evidence="6" type="ORF">HGP29_06265</name>
</gene>
<keyword evidence="3" id="KW-0812">Transmembrane</keyword>
<dbReference type="CDD" id="cd06170">
    <property type="entry name" value="LuxR_C_like"/>
    <property type="match status" value="1"/>
</dbReference>
<evidence type="ECO:0000313" key="7">
    <source>
        <dbReference type="Proteomes" id="UP000585050"/>
    </source>
</evidence>
<keyword evidence="7" id="KW-1185">Reference proteome</keyword>
<name>A0A7X8XV68_9BACT</name>
<dbReference type="InterPro" id="IPR036388">
    <property type="entry name" value="WH-like_DNA-bd_sf"/>
</dbReference>
<dbReference type="Pfam" id="PF00196">
    <property type="entry name" value="GerE"/>
    <property type="match status" value="1"/>
</dbReference>
<dbReference type="PANTHER" id="PTHR43547">
    <property type="entry name" value="TWO-COMPONENT HISTIDINE KINASE"/>
    <property type="match status" value="1"/>
</dbReference>
<evidence type="ECO:0000259" key="5">
    <source>
        <dbReference type="PROSITE" id="PS50043"/>
    </source>
</evidence>
<dbReference type="GO" id="GO:0003677">
    <property type="term" value="F:DNA binding"/>
    <property type="evidence" value="ECO:0007669"/>
    <property type="project" value="InterPro"/>
</dbReference>
<dbReference type="Pfam" id="PF07495">
    <property type="entry name" value="Y_Y_Y"/>
    <property type="match status" value="1"/>
</dbReference>
<dbReference type="Gene3D" id="2.60.40.10">
    <property type="entry name" value="Immunoglobulins"/>
    <property type="match status" value="1"/>
</dbReference>
<evidence type="ECO:0000256" key="1">
    <source>
        <dbReference type="ARBA" id="ARBA00022553"/>
    </source>
</evidence>
<dbReference type="AlphaFoldDB" id="A0A7X8XV68"/>
<dbReference type="GO" id="GO:0000155">
    <property type="term" value="F:phosphorelay sensor kinase activity"/>
    <property type="evidence" value="ECO:0007669"/>
    <property type="project" value="TreeGrafter"/>
</dbReference>
<feature type="domain" description="HTH luxR-type" evidence="5">
    <location>
        <begin position="932"/>
        <end position="996"/>
    </location>
</feature>
<dbReference type="InterPro" id="IPR013783">
    <property type="entry name" value="Ig-like_fold"/>
</dbReference>
<dbReference type="GO" id="GO:0006355">
    <property type="term" value="P:regulation of DNA-templated transcription"/>
    <property type="evidence" value="ECO:0007669"/>
    <property type="project" value="InterPro"/>
</dbReference>
<feature type="coiled-coil region" evidence="2">
    <location>
        <begin position="833"/>
        <end position="895"/>
    </location>
</feature>
<dbReference type="PANTHER" id="PTHR43547:SF2">
    <property type="entry name" value="HYBRID SIGNAL TRANSDUCTION HISTIDINE KINASE C"/>
    <property type="match status" value="1"/>
</dbReference>
<organism evidence="6 7">
    <name type="scientific">Flammeovirga agarivorans</name>
    <dbReference type="NCBI Taxonomy" id="2726742"/>
    <lineage>
        <taxon>Bacteria</taxon>
        <taxon>Pseudomonadati</taxon>
        <taxon>Bacteroidota</taxon>
        <taxon>Cytophagia</taxon>
        <taxon>Cytophagales</taxon>
        <taxon>Flammeovirgaceae</taxon>
        <taxon>Flammeovirga</taxon>
    </lineage>
</organism>
<dbReference type="PROSITE" id="PS00622">
    <property type="entry name" value="HTH_LUXR_1"/>
    <property type="match status" value="1"/>
</dbReference>
<feature type="chain" id="PRO_5031011852" description="HTH luxR-type domain-containing protein" evidence="4">
    <location>
        <begin position="25"/>
        <end position="996"/>
    </location>
</feature>
<evidence type="ECO:0000256" key="2">
    <source>
        <dbReference type="SAM" id="Coils"/>
    </source>
</evidence>
<keyword evidence="1" id="KW-0597">Phosphoprotein</keyword>
<dbReference type="SUPFAM" id="SSF63829">
    <property type="entry name" value="Calcium-dependent phosphotriesterase"/>
    <property type="match status" value="3"/>
</dbReference>
<dbReference type="Proteomes" id="UP000585050">
    <property type="component" value="Unassembled WGS sequence"/>
</dbReference>
<dbReference type="InterPro" id="IPR016032">
    <property type="entry name" value="Sig_transdc_resp-reg_C-effctor"/>
</dbReference>
<evidence type="ECO:0000256" key="3">
    <source>
        <dbReference type="SAM" id="Phobius"/>
    </source>
</evidence>
<keyword evidence="4" id="KW-0732">Signal</keyword>
<feature type="transmembrane region" description="Helical" evidence="3">
    <location>
        <begin position="802"/>
        <end position="819"/>
    </location>
</feature>
<proteinExistence type="predicted"/>
<dbReference type="Gene3D" id="2.130.10.10">
    <property type="entry name" value="YVTN repeat-like/Quinoprotein amine dehydrogenase"/>
    <property type="match status" value="4"/>
</dbReference>
<reference evidence="6 7" key="1">
    <citation type="submission" date="2020-04" db="EMBL/GenBank/DDBJ databases">
        <title>Flammeovirga sp. SR4, a novel species isolated from seawater.</title>
        <authorList>
            <person name="Wang X."/>
        </authorList>
    </citation>
    <scope>NUCLEOTIDE SEQUENCE [LARGE SCALE GENOMIC DNA]</scope>
    <source>
        <strain evidence="6 7">SR4</strain>
    </source>
</reference>